<feature type="transmembrane region" description="Helical" evidence="1">
    <location>
        <begin position="255"/>
        <end position="276"/>
    </location>
</feature>
<reference evidence="3 4" key="1">
    <citation type="submission" date="2014-02" db="EMBL/GenBank/DDBJ databases">
        <title>Expanding our view of genomic diversity in Candidatus Accumulibacter clades.</title>
        <authorList>
            <person name="Skennerton C.T."/>
            <person name="Barr J.J."/>
            <person name="Slater F.R."/>
            <person name="Bond P.L."/>
            <person name="Tyson G.W."/>
        </authorList>
    </citation>
    <scope>NUCLEOTIDE SEQUENCE [LARGE SCALE GENOMIC DNA]</scope>
    <source>
        <strain evidence="4">BA-92</strain>
    </source>
</reference>
<feature type="transmembrane region" description="Helical" evidence="1">
    <location>
        <begin position="181"/>
        <end position="204"/>
    </location>
</feature>
<feature type="transmembrane region" description="Helical" evidence="1">
    <location>
        <begin position="73"/>
        <end position="92"/>
    </location>
</feature>
<dbReference type="PANTHER" id="PTHR38034:SF1">
    <property type="entry name" value="INNER MEMBRANE PROTEIN YPJD"/>
    <property type="match status" value="1"/>
</dbReference>
<evidence type="ECO:0000259" key="2">
    <source>
        <dbReference type="Pfam" id="PF01578"/>
    </source>
</evidence>
<sequence length="279" mass="31290">MPDILLHLLPHVVSALIYAAMGVHFWHTRWRESDRPLVTLPMQGWERGVLFGALLIQGFGLYEGLFGAGGMRFSFSFAMSLMLWLAVLIYWLESFRSRMDGLQPMVLPLAALGALSPAIFPQLRVIAHAGAWGFQLHFLTAMLAYSLFTLSALHAVFMGFAERKLHQRAITKSLASLPPILTMEALLFRMITVAFLLLTVALLSGVMFSEAIFGKAMVLDHKTLFAFASWAIFAALLVGRRIYGWRGRVALRWTLAGFLVLLLAYMGSRFVAEILLHRF</sequence>
<feature type="transmembrane region" description="Helical" evidence="1">
    <location>
        <begin position="48"/>
        <end position="67"/>
    </location>
</feature>
<organism evidence="3 4">
    <name type="scientific">Candidatus Accumulibacter appositus</name>
    <dbReference type="NCBI Taxonomy" id="1454003"/>
    <lineage>
        <taxon>Bacteria</taxon>
        <taxon>Pseudomonadati</taxon>
        <taxon>Pseudomonadota</taxon>
        <taxon>Betaproteobacteria</taxon>
        <taxon>Candidatus Accumulibacter</taxon>
    </lineage>
</organism>
<feature type="transmembrane region" description="Helical" evidence="1">
    <location>
        <begin position="104"/>
        <end position="123"/>
    </location>
</feature>
<dbReference type="AlphaFoldDB" id="A0A011NFY0"/>
<feature type="transmembrane region" description="Helical" evidence="1">
    <location>
        <begin position="6"/>
        <end position="27"/>
    </location>
</feature>
<dbReference type="PANTHER" id="PTHR38034">
    <property type="entry name" value="INNER MEMBRANE PROTEIN YPJD"/>
    <property type="match status" value="1"/>
</dbReference>
<evidence type="ECO:0000313" key="3">
    <source>
        <dbReference type="EMBL" id="EXI81583.1"/>
    </source>
</evidence>
<keyword evidence="1" id="KW-0812">Transmembrane</keyword>
<accession>A0A011NFY0</accession>
<dbReference type="Pfam" id="PF01578">
    <property type="entry name" value="Cytochrom_C_asm"/>
    <property type="match status" value="1"/>
</dbReference>
<keyword evidence="1" id="KW-0472">Membrane</keyword>
<feature type="transmembrane region" description="Helical" evidence="1">
    <location>
        <begin position="224"/>
        <end position="243"/>
    </location>
</feature>
<dbReference type="PATRIC" id="fig|1454003.3.peg.1158"/>
<feature type="domain" description="Cytochrome c assembly protein" evidence="2">
    <location>
        <begin position="78"/>
        <end position="275"/>
    </location>
</feature>
<dbReference type="GO" id="GO:0017004">
    <property type="term" value="P:cytochrome complex assembly"/>
    <property type="evidence" value="ECO:0007669"/>
    <property type="project" value="InterPro"/>
</dbReference>
<keyword evidence="1" id="KW-1133">Transmembrane helix</keyword>
<dbReference type="InterPro" id="IPR002541">
    <property type="entry name" value="Cyt_c_assembly"/>
</dbReference>
<protein>
    <submittedName>
        <fullName evidence="3">Inner membrane protein YpjD</fullName>
    </submittedName>
</protein>
<evidence type="ECO:0000313" key="4">
    <source>
        <dbReference type="Proteomes" id="UP000021816"/>
    </source>
</evidence>
<proteinExistence type="predicted"/>
<dbReference type="GO" id="GO:0020037">
    <property type="term" value="F:heme binding"/>
    <property type="evidence" value="ECO:0007669"/>
    <property type="project" value="InterPro"/>
</dbReference>
<dbReference type="EMBL" id="JEMX01000021">
    <property type="protein sequence ID" value="EXI81583.1"/>
    <property type="molecule type" value="Genomic_DNA"/>
</dbReference>
<feature type="transmembrane region" description="Helical" evidence="1">
    <location>
        <begin position="135"/>
        <end position="160"/>
    </location>
</feature>
<comment type="caution">
    <text evidence="3">The sequence shown here is derived from an EMBL/GenBank/DDBJ whole genome shotgun (WGS) entry which is preliminary data.</text>
</comment>
<dbReference type="InterPro" id="IPR052372">
    <property type="entry name" value="YpjD/HemX"/>
</dbReference>
<dbReference type="Proteomes" id="UP000021816">
    <property type="component" value="Unassembled WGS sequence"/>
</dbReference>
<name>A0A011NFY0_9PROT</name>
<dbReference type="STRING" id="1454003.AW10_01120"/>
<gene>
    <name evidence="3" type="primary">ypjD</name>
    <name evidence="3" type="ORF">AW10_01120</name>
</gene>
<evidence type="ECO:0000256" key="1">
    <source>
        <dbReference type="SAM" id="Phobius"/>
    </source>
</evidence>